<dbReference type="InterPro" id="IPR013785">
    <property type="entry name" value="Aldolase_TIM"/>
</dbReference>
<name>A0A7R9KTW4_9ACAR</name>
<sequence>MLSGVQSLLFTPLTIRSVTFRNRIAVSPMSQFGATDNGVAANDWDLVTAGAYAKGGAGLVMVGGVTVCRAGRHNPHALGLWCDEQRPELARVARFVAKQGAVPGVQLLHAGRKCKEAIVADGRAAGDDGHEFIAASAIPFAADYMCPLEASVEDIEAVCRAHVEAAVRAVDIGFKVIELHFAHGYLVHTFLSALTNSRTDLYGGSLDNRMRFALSIACAVRQAIGDHIVLAVRVSVTDYCPDGWDVKQTVVLAKRLKALGVDLIDCSSGGLVSGAGNSSMNPTAIQIESAGIIQREAGVATAAHGLIVDPHQAEHVLTRTGAALVIMGRALINNPNWPYMAADALGVEGPAVNGMFKVAAGKPWGTRSHWRKQVADLQQQ</sequence>
<dbReference type="GO" id="GO:0010181">
    <property type="term" value="F:FMN binding"/>
    <property type="evidence" value="ECO:0007669"/>
    <property type="project" value="InterPro"/>
</dbReference>
<evidence type="ECO:0000256" key="1">
    <source>
        <dbReference type="ARBA" id="ARBA00001917"/>
    </source>
</evidence>
<feature type="domain" description="NADH:flavin oxidoreductase/NADH oxidase N-terminal" evidence="6">
    <location>
        <begin position="9"/>
        <end position="342"/>
    </location>
</feature>
<proteinExistence type="predicted"/>
<reference evidence="7" key="1">
    <citation type="submission" date="2020-11" db="EMBL/GenBank/DDBJ databases">
        <authorList>
            <person name="Tran Van P."/>
        </authorList>
    </citation>
    <scope>NUCLEOTIDE SEQUENCE</scope>
</reference>
<keyword evidence="4" id="KW-0521">NADP</keyword>
<evidence type="ECO:0000313" key="8">
    <source>
        <dbReference type="Proteomes" id="UP000759131"/>
    </source>
</evidence>
<dbReference type="InterPro" id="IPR044152">
    <property type="entry name" value="YqjM-like"/>
</dbReference>
<evidence type="ECO:0000256" key="5">
    <source>
        <dbReference type="ARBA" id="ARBA00023002"/>
    </source>
</evidence>
<keyword evidence="2" id="KW-0285">Flavoprotein</keyword>
<comment type="cofactor">
    <cofactor evidence="1">
        <name>FMN</name>
        <dbReference type="ChEBI" id="CHEBI:58210"/>
    </cofactor>
</comment>
<evidence type="ECO:0000259" key="6">
    <source>
        <dbReference type="Pfam" id="PF00724"/>
    </source>
</evidence>
<dbReference type="EMBL" id="OC861256">
    <property type="protein sequence ID" value="CAD7629299.1"/>
    <property type="molecule type" value="Genomic_DNA"/>
</dbReference>
<keyword evidence="5" id="KW-0560">Oxidoreductase</keyword>
<keyword evidence="3" id="KW-0288">FMN</keyword>
<dbReference type="Pfam" id="PF00724">
    <property type="entry name" value="Oxidored_FMN"/>
    <property type="match status" value="1"/>
</dbReference>
<keyword evidence="8" id="KW-1185">Reference proteome</keyword>
<dbReference type="Proteomes" id="UP000759131">
    <property type="component" value="Unassembled WGS sequence"/>
</dbReference>
<dbReference type="AlphaFoldDB" id="A0A7R9KTW4"/>
<dbReference type="GO" id="GO:0003959">
    <property type="term" value="F:NADPH dehydrogenase activity"/>
    <property type="evidence" value="ECO:0007669"/>
    <property type="project" value="InterPro"/>
</dbReference>
<dbReference type="OrthoDB" id="72788at2759"/>
<evidence type="ECO:0000256" key="2">
    <source>
        <dbReference type="ARBA" id="ARBA00022630"/>
    </source>
</evidence>
<dbReference type="GO" id="GO:0050661">
    <property type="term" value="F:NADP binding"/>
    <property type="evidence" value="ECO:0007669"/>
    <property type="project" value="InterPro"/>
</dbReference>
<dbReference type="InterPro" id="IPR001155">
    <property type="entry name" value="OxRdtase_FMN_N"/>
</dbReference>
<gene>
    <name evidence="7" type="ORF">OSB1V03_LOCUS9716</name>
</gene>
<dbReference type="Gene3D" id="3.20.20.70">
    <property type="entry name" value="Aldolase class I"/>
    <property type="match status" value="1"/>
</dbReference>
<protein>
    <recommendedName>
        <fullName evidence="6">NADH:flavin oxidoreductase/NADH oxidase N-terminal domain-containing protein</fullName>
    </recommendedName>
</protein>
<evidence type="ECO:0000256" key="3">
    <source>
        <dbReference type="ARBA" id="ARBA00022643"/>
    </source>
</evidence>
<dbReference type="SUPFAM" id="SSF51395">
    <property type="entry name" value="FMN-linked oxidoreductases"/>
    <property type="match status" value="1"/>
</dbReference>
<dbReference type="PANTHER" id="PTHR43303">
    <property type="entry name" value="NADPH DEHYDROGENASE C23G7.10C-RELATED"/>
    <property type="match status" value="1"/>
</dbReference>
<accession>A0A7R9KTW4</accession>
<evidence type="ECO:0000256" key="4">
    <source>
        <dbReference type="ARBA" id="ARBA00022857"/>
    </source>
</evidence>
<dbReference type="PANTHER" id="PTHR43303:SF4">
    <property type="entry name" value="NADPH DEHYDROGENASE C23G7.10C-RELATED"/>
    <property type="match status" value="1"/>
</dbReference>
<dbReference type="EMBL" id="CAJPIZ010006681">
    <property type="protein sequence ID" value="CAG2109729.1"/>
    <property type="molecule type" value="Genomic_DNA"/>
</dbReference>
<organism evidence="7">
    <name type="scientific">Medioppia subpectinata</name>
    <dbReference type="NCBI Taxonomy" id="1979941"/>
    <lineage>
        <taxon>Eukaryota</taxon>
        <taxon>Metazoa</taxon>
        <taxon>Ecdysozoa</taxon>
        <taxon>Arthropoda</taxon>
        <taxon>Chelicerata</taxon>
        <taxon>Arachnida</taxon>
        <taxon>Acari</taxon>
        <taxon>Acariformes</taxon>
        <taxon>Sarcoptiformes</taxon>
        <taxon>Oribatida</taxon>
        <taxon>Brachypylina</taxon>
        <taxon>Oppioidea</taxon>
        <taxon>Oppiidae</taxon>
        <taxon>Medioppia</taxon>
    </lineage>
</organism>
<evidence type="ECO:0000313" key="7">
    <source>
        <dbReference type="EMBL" id="CAD7629299.1"/>
    </source>
</evidence>